<feature type="chain" id="PRO_5011456254" evidence="8">
    <location>
        <begin position="33"/>
        <end position="583"/>
    </location>
</feature>
<dbReference type="InterPro" id="IPR016866">
    <property type="entry name" value="UCP028069"/>
</dbReference>
<evidence type="ECO:0000256" key="2">
    <source>
        <dbReference type="ARBA" id="ARBA00022475"/>
    </source>
</evidence>
<evidence type="ECO:0000313" key="10">
    <source>
        <dbReference type="EMBL" id="SDW07434.1"/>
    </source>
</evidence>
<name>A0A1H2QL96_9GAMM</name>
<dbReference type="Pfam" id="PF01618">
    <property type="entry name" value="MotA_ExbB"/>
    <property type="match status" value="1"/>
</dbReference>
<dbReference type="EMBL" id="FNNI01000001">
    <property type="protein sequence ID" value="SDW07434.1"/>
    <property type="molecule type" value="Genomic_DNA"/>
</dbReference>
<evidence type="ECO:0000259" key="9">
    <source>
        <dbReference type="Pfam" id="PF01618"/>
    </source>
</evidence>
<feature type="transmembrane region" description="Helical" evidence="7">
    <location>
        <begin position="480"/>
        <end position="499"/>
    </location>
</feature>
<dbReference type="RefSeq" id="WP_229806345.1">
    <property type="nucleotide sequence ID" value="NZ_BMXH01000001.1"/>
</dbReference>
<evidence type="ECO:0000256" key="1">
    <source>
        <dbReference type="ARBA" id="ARBA00004651"/>
    </source>
</evidence>
<evidence type="ECO:0000256" key="7">
    <source>
        <dbReference type="SAM" id="Phobius"/>
    </source>
</evidence>
<dbReference type="STRING" id="574349.SAMN05443545_10199"/>
<protein>
    <submittedName>
        <fullName evidence="10">Biopolymer transport protein ExbB/TolQ</fullName>
    </submittedName>
</protein>
<keyword evidence="8" id="KW-0732">Signal</keyword>
<dbReference type="Pfam" id="PF11932">
    <property type="entry name" value="DUF3450"/>
    <property type="match status" value="1"/>
</dbReference>
<proteinExistence type="inferred from homology"/>
<feature type="transmembrane region" description="Helical" evidence="7">
    <location>
        <begin position="391"/>
        <end position="414"/>
    </location>
</feature>
<keyword evidence="3 7" id="KW-0812">Transmembrane</keyword>
<evidence type="ECO:0000256" key="3">
    <source>
        <dbReference type="ARBA" id="ARBA00022692"/>
    </source>
</evidence>
<keyword evidence="6" id="KW-0813">Transport</keyword>
<accession>A0A1H2QL96</accession>
<dbReference type="Proteomes" id="UP000198500">
    <property type="component" value="Unassembled WGS sequence"/>
</dbReference>
<keyword evidence="2" id="KW-1003">Cell membrane</keyword>
<keyword evidence="6" id="KW-0653">Protein transport</keyword>
<comment type="subcellular location">
    <subcellularLocation>
        <location evidence="1">Cell membrane</location>
        <topology evidence="1">Multi-pass membrane protein</topology>
    </subcellularLocation>
    <subcellularLocation>
        <location evidence="6">Membrane</location>
        <topology evidence="6">Multi-pass membrane protein</topology>
    </subcellularLocation>
</comment>
<evidence type="ECO:0000256" key="4">
    <source>
        <dbReference type="ARBA" id="ARBA00022989"/>
    </source>
</evidence>
<feature type="signal peptide" evidence="8">
    <location>
        <begin position="1"/>
        <end position="32"/>
    </location>
</feature>
<feature type="domain" description="MotA/TolQ/ExbB proton channel" evidence="9">
    <location>
        <begin position="434"/>
        <end position="554"/>
    </location>
</feature>
<organism evidence="10 11">
    <name type="scientific">Aidingimonas halophila</name>
    <dbReference type="NCBI Taxonomy" id="574349"/>
    <lineage>
        <taxon>Bacteria</taxon>
        <taxon>Pseudomonadati</taxon>
        <taxon>Pseudomonadota</taxon>
        <taxon>Gammaproteobacteria</taxon>
        <taxon>Oceanospirillales</taxon>
        <taxon>Halomonadaceae</taxon>
        <taxon>Aidingimonas</taxon>
    </lineage>
</organism>
<keyword evidence="5 7" id="KW-0472">Membrane</keyword>
<reference evidence="10 11" key="1">
    <citation type="submission" date="2016-10" db="EMBL/GenBank/DDBJ databases">
        <authorList>
            <person name="de Groot N.N."/>
        </authorList>
    </citation>
    <scope>NUCLEOTIDE SEQUENCE [LARGE SCALE GENOMIC DNA]</scope>
    <source>
        <strain evidence="10 11">DSM 19219</strain>
    </source>
</reference>
<evidence type="ECO:0000313" key="11">
    <source>
        <dbReference type="Proteomes" id="UP000198500"/>
    </source>
</evidence>
<dbReference type="InterPro" id="IPR002898">
    <property type="entry name" value="MotA_ExbB_proton_chnl"/>
</dbReference>
<keyword evidence="11" id="KW-1185">Reference proteome</keyword>
<gene>
    <name evidence="10" type="ORF">SAMN05443545_10199</name>
</gene>
<dbReference type="PANTHER" id="PTHR30625">
    <property type="entry name" value="PROTEIN TOLQ"/>
    <property type="match status" value="1"/>
</dbReference>
<dbReference type="PANTHER" id="PTHR30625:SF11">
    <property type="entry name" value="MOTA_TOLQ_EXBB PROTON CHANNEL DOMAIN-CONTAINING PROTEIN"/>
    <property type="match status" value="1"/>
</dbReference>
<sequence length="583" mass="63593">MFRSKRGSYTIRPELGLLIVLLWCLSASTALAQAQEEDSPRVEVSALAWMSPLMMETVNSVRSLEAFIEDDMPFLNDERQARVNELEHQLETTGVTPALYERLLSAWRSELDYGREMDSWRGLLVGDDRREVEYLRIGRIGFYYLTPDGNEGGVWQVEQGDWRSLEDDDLAELKKAIQVSQERRAPELLTLPLSVDNDPDGYAELGTGAAELLNAPVDEALFQEDETEAILSAAVSEAGDLRDSLNDTWVLHGGIAGLPPRLDEAQVPDTRSAAMVLSSLRGLAEETGRIRHFEADVVDSRGAIESRDVIRLGGIQAVAGDDLLSIAERDVGEASARLRVVEGLPSAAHEQIRVYSEGQGSRIPMDPSDGRVLEALAQQPSLLDRFHQGGVVGYVIVGLGGLGLLVALGQYLYLLRVSLLLRRQLGNLDRLSQDNPLGRVLRRFFSLDAGHAPEALEARLDEALLAEQPKLERGQPLVKLLAAVAPLLGLLGTVTGMIVTFQSITVYGTGDPQLMAGGISQALVTTVLGLITAVPLLFAHTALSSRSRRLIGILEGRASAVLASRLETIRQESEHRSDAHALV</sequence>
<dbReference type="GO" id="GO:0017038">
    <property type="term" value="P:protein import"/>
    <property type="evidence" value="ECO:0007669"/>
    <property type="project" value="TreeGrafter"/>
</dbReference>
<feature type="transmembrane region" description="Helical" evidence="7">
    <location>
        <begin position="519"/>
        <end position="539"/>
    </location>
</feature>
<evidence type="ECO:0000256" key="6">
    <source>
        <dbReference type="RuleBase" id="RU004057"/>
    </source>
</evidence>
<keyword evidence="4 7" id="KW-1133">Transmembrane helix</keyword>
<evidence type="ECO:0000256" key="8">
    <source>
        <dbReference type="SAM" id="SignalP"/>
    </source>
</evidence>
<dbReference type="InterPro" id="IPR050790">
    <property type="entry name" value="ExbB/TolQ_transport"/>
</dbReference>
<evidence type="ECO:0000256" key="5">
    <source>
        <dbReference type="ARBA" id="ARBA00023136"/>
    </source>
</evidence>
<comment type="similarity">
    <text evidence="6">Belongs to the exbB/tolQ family.</text>
</comment>
<dbReference type="AlphaFoldDB" id="A0A1H2QL96"/>
<dbReference type="GO" id="GO:0005886">
    <property type="term" value="C:plasma membrane"/>
    <property type="evidence" value="ECO:0007669"/>
    <property type="project" value="UniProtKB-SubCell"/>
</dbReference>